<accession>A0A813JAD0</accession>
<feature type="domain" description="RING-type" evidence="3">
    <location>
        <begin position="4"/>
        <end position="50"/>
    </location>
</feature>
<keyword evidence="1" id="KW-0862">Zinc</keyword>
<name>A0A813JAD0_POLGL</name>
<keyword evidence="2" id="KW-0175">Coiled coil</keyword>
<proteinExistence type="predicted"/>
<dbReference type="InterPro" id="IPR013083">
    <property type="entry name" value="Znf_RING/FYVE/PHD"/>
</dbReference>
<dbReference type="SUPFAM" id="SSF57850">
    <property type="entry name" value="RING/U-box"/>
    <property type="match status" value="1"/>
</dbReference>
<dbReference type="GO" id="GO:0008270">
    <property type="term" value="F:zinc ion binding"/>
    <property type="evidence" value="ECO:0007669"/>
    <property type="project" value="UniProtKB-KW"/>
</dbReference>
<gene>
    <name evidence="4" type="ORF">PGLA2088_LOCUS18695</name>
</gene>
<dbReference type="Proteomes" id="UP000626109">
    <property type="component" value="Unassembled WGS sequence"/>
</dbReference>
<evidence type="ECO:0000256" key="2">
    <source>
        <dbReference type="SAM" id="Coils"/>
    </source>
</evidence>
<dbReference type="PROSITE" id="PS50089">
    <property type="entry name" value="ZF_RING_2"/>
    <property type="match status" value="1"/>
</dbReference>
<evidence type="ECO:0000259" key="3">
    <source>
        <dbReference type="PROSITE" id="PS50089"/>
    </source>
</evidence>
<feature type="coiled-coil region" evidence="2">
    <location>
        <begin position="115"/>
        <end position="142"/>
    </location>
</feature>
<dbReference type="EMBL" id="CAJNNW010024711">
    <property type="protein sequence ID" value="CAE8673839.1"/>
    <property type="molecule type" value="Genomic_DNA"/>
</dbReference>
<comment type="caution">
    <text evidence="4">The sequence shown here is derived from an EMBL/GenBank/DDBJ whole genome shotgun (WGS) entry which is preliminary data.</text>
</comment>
<keyword evidence="1" id="KW-0479">Metal-binding</keyword>
<dbReference type="AlphaFoldDB" id="A0A813JAD0"/>
<dbReference type="Pfam" id="PF13639">
    <property type="entry name" value="zf-RING_2"/>
    <property type="match status" value="1"/>
</dbReference>
<evidence type="ECO:0000256" key="1">
    <source>
        <dbReference type="PROSITE-ProRule" id="PRU00175"/>
    </source>
</evidence>
<evidence type="ECO:0000313" key="4">
    <source>
        <dbReference type="EMBL" id="CAE8673839.1"/>
    </source>
</evidence>
<evidence type="ECO:0000313" key="5">
    <source>
        <dbReference type="Proteomes" id="UP000626109"/>
    </source>
</evidence>
<sequence>MASCPICLLEVSEDLPHSACPASGRGSLHVFHVDCLGAALDRSSTCPVCRRDLHWEGFLCFLPGSPDPVHNFAACMVRLEATPEVSEPERIENIAAWASLGQPATVVFSSLDGIVRMEELQNDAADQQIAALAEQQEQAAAQFELDVQEPEVLADVIRAPLLSARRSQTQSPYLCTQLSQQSQFWPGQLIYSEFQMPWERGGAEGRTVAAQ</sequence>
<dbReference type="InterPro" id="IPR001841">
    <property type="entry name" value="Znf_RING"/>
</dbReference>
<organism evidence="4 5">
    <name type="scientific">Polarella glacialis</name>
    <name type="common">Dinoflagellate</name>
    <dbReference type="NCBI Taxonomy" id="89957"/>
    <lineage>
        <taxon>Eukaryota</taxon>
        <taxon>Sar</taxon>
        <taxon>Alveolata</taxon>
        <taxon>Dinophyceae</taxon>
        <taxon>Suessiales</taxon>
        <taxon>Suessiaceae</taxon>
        <taxon>Polarella</taxon>
    </lineage>
</organism>
<dbReference type="Gene3D" id="3.30.40.10">
    <property type="entry name" value="Zinc/RING finger domain, C3HC4 (zinc finger)"/>
    <property type="match status" value="1"/>
</dbReference>
<reference evidence="4" key="1">
    <citation type="submission" date="2021-02" db="EMBL/GenBank/DDBJ databases">
        <authorList>
            <person name="Dougan E. K."/>
            <person name="Rhodes N."/>
            <person name="Thang M."/>
            <person name="Chan C."/>
        </authorList>
    </citation>
    <scope>NUCLEOTIDE SEQUENCE</scope>
</reference>
<keyword evidence="1" id="KW-0863">Zinc-finger</keyword>
<protein>
    <recommendedName>
        <fullName evidence="3">RING-type domain-containing protein</fullName>
    </recommendedName>
</protein>